<organism evidence="6 7">
    <name type="scientific">Coleophoma cylindrospora</name>
    <dbReference type="NCBI Taxonomy" id="1849047"/>
    <lineage>
        <taxon>Eukaryota</taxon>
        <taxon>Fungi</taxon>
        <taxon>Dikarya</taxon>
        <taxon>Ascomycota</taxon>
        <taxon>Pezizomycotina</taxon>
        <taxon>Leotiomycetes</taxon>
        <taxon>Helotiales</taxon>
        <taxon>Dermateaceae</taxon>
        <taxon>Coleophoma</taxon>
    </lineage>
</organism>
<dbReference type="Proteomes" id="UP000256645">
    <property type="component" value="Unassembled WGS sequence"/>
</dbReference>
<dbReference type="PROSITE" id="PS51767">
    <property type="entry name" value="PEPTIDASE_A1"/>
    <property type="match status" value="1"/>
</dbReference>
<dbReference type="PANTHER" id="PTHR47966">
    <property type="entry name" value="BETA-SITE APP-CLEAVING ENZYME, ISOFORM A-RELATED"/>
    <property type="match status" value="1"/>
</dbReference>
<dbReference type="InterPro" id="IPR001461">
    <property type="entry name" value="Aspartic_peptidase_A1"/>
</dbReference>
<dbReference type="Gene3D" id="2.40.70.10">
    <property type="entry name" value="Acid Proteases"/>
    <property type="match status" value="2"/>
</dbReference>
<dbReference type="Pfam" id="PF00026">
    <property type="entry name" value="Asp"/>
    <property type="match status" value="1"/>
</dbReference>
<keyword evidence="3" id="KW-0472">Membrane</keyword>
<dbReference type="InterPro" id="IPR034164">
    <property type="entry name" value="Pepsin-like_dom"/>
</dbReference>
<protein>
    <recommendedName>
        <fullName evidence="5">Peptidase A1 domain-containing protein</fullName>
    </recommendedName>
</protein>
<dbReference type="GO" id="GO:0006508">
    <property type="term" value="P:proteolysis"/>
    <property type="evidence" value="ECO:0007669"/>
    <property type="project" value="InterPro"/>
</dbReference>
<evidence type="ECO:0000256" key="4">
    <source>
        <dbReference type="SAM" id="SignalP"/>
    </source>
</evidence>
<dbReference type="InterPro" id="IPR021109">
    <property type="entry name" value="Peptidase_aspartic_dom_sf"/>
</dbReference>
<proteinExistence type="inferred from homology"/>
<name>A0A3D8RVH0_9HELO</name>
<dbReference type="GO" id="GO:0000324">
    <property type="term" value="C:fungal-type vacuole"/>
    <property type="evidence" value="ECO:0007669"/>
    <property type="project" value="TreeGrafter"/>
</dbReference>
<evidence type="ECO:0000313" key="7">
    <source>
        <dbReference type="Proteomes" id="UP000256645"/>
    </source>
</evidence>
<feature type="domain" description="Peptidase A1" evidence="5">
    <location>
        <begin position="56"/>
        <end position="405"/>
    </location>
</feature>
<reference evidence="6 7" key="1">
    <citation type="journal article" date="2018" name="IMA Fungus">
        <title>IMA Genome-F 9: Draft genome sequence of Annulohypoxylon stygium, Aspergillus mulundensis, Berkeleyomyces basicola (syn. Thielaviopsis basicola), Ceratocystis smalleyi, two Cercospora beticola strains, Coleophoma cylindrospora, Fusarium fracticaudum, Phialophora cf. hyalina, and Morchella septimelata.</title>
        <authorList>
            <person name="Wingfield B.D."/>
            <person name="Bills G.F."/>
            <person name="Dong Y."/>
            <person name="Huang W."/>
            <person name="Nel W.J."/>
            <person name="Swalarsk-Parry B.S."/>
            <person name="Vaghefi N."/>
            <person name="Wilken P.M."/>
            <person name="An Z."/>
            <person name="de Beer Z.W."/>
            <person name="De Vos L."/>
            <person name="Chen L."/>
            <person name="Duong T.A."/>
            <person name="Gao Y."/>
            <person name="Hammerbacher A."/>
            <person name="Kikkert J.R."/>
            <person name="Li Y."/>
            <person name="Li H."/>
            <person name="Li K."/>
            <person name="Li Q."/>
            <person name="Liu X."/>
            <person name="Ma X."/>
            <person name="Naidoo K."/>
            <person name="Pethybridge S.J."/>
            <person name="Sun J."/>
            <person name="Steenkamp E.T."/>
            <person name="van der Nest M.A."/>
            <person name="van Wyk S."/>
            <person name="Wingfield M.J."/>
            <person name="Xiong C."/>
            <person name="Yue Q."/>
            <person name="Zhang X."/>
        </authorList>
    </citation>
    <scope>NUCLEOTIDE SEQUENCE [LARGE SCALE GENOMIC DNA]</scope>
    <source>
        <strain evidence="6 7">BP6252</strain>
    </source>
</reference>
<dbReference type="PANTHER" id="PTHR47966:SF51">
    <property type="entry name" value="BETA-SITE APP-CLEAVING ENZYME, ISOFORM A-RELATED"/>
    <property type="match status" value="1"/>
</dbReference>
<keyword evidence="3" id="KW-0812">Transmembrane</keyword>
<dbReference type="InterPro" id="IPR033121">
    <property type="entry name" value="PEPTIDASE_A1"/>
</dbReference>
<evidence type="ECO:0000256" key="1">
    <source>
        <dbReference type="ARBA" id="ARBA00007447"/>
    </source>
</evidence>
<dbReference type="GO" id="GO:0004190">
    <property type="term" value="F:aspartic-type endopeptidase activity"/>
    <property type="evidence" value="ECO:0007669"/>
    <property type="project" value="InterPro"/>
</dbReference>
<dbReference type="OrthoDB" id="4074350at2759"/>
<comment type="similarity">
    <text evidence="1">Belongs to the peptidase A1 family.</text>
</comment>
<gene>
    <name evidence="6" type="ORF">BP6252_05854</name>
</gene>
<evidence type="ECO:0000313" key="6">
    <source>
        <dbReference type="EMBL" id="RDW77801.1"/>
    </source>
</evidence>
<keyword evidence="4" id="KW-0732">Signal</keyword>
<dbReference type="AlphaFoldDB" id="A0A3D8RVH0"/>
<dbReference type="PRINTS" id="PR00792">
    <property type="entry name" value="PEPSIN"/>
</dbReference>
<feature type="transmembrane region" description="Helical" evidence="3">
    <location>
        <begin position="456"/>
        <end position="478"/>
    </location>
</feature>
<evidence type="ECO:0000256" key="2">
    <source>
        <dbReference type="SAM" id="MobiDB-lite"/>
    </source>
</evidence>
<accession>A0A3D8RVH0</accession>
<dbReference type="SUPFAM" id="SSF50630">
    <property type="entry name" value="Acid proteases"/>
    <property type="match status" value="1"/>
</dbReference>
<keyword evidence="3" id="KW-1133">Transmembrane helix</keyword>
<dbReference type="CDD" id="cd05471">
    <property type="entry name" value="pepsin_like"/>
    <property type="match status" value="1"/>
</dbReference>
<feature type="signal peptide" evidence="4">
    <location>
        <begin position="1"/>
        <end position="20"/>
    </location>
</feature>
<comment type="caution">
    <text evidence="6">The sequence shown here is derived from an EMBL/GenBank/DDBJ whole genome shotgun (WGS) entry which is preliminary data.</text>
</comment>
<sequence>MRLLLYTLLPGVVTYWRVNALAGAPSVEIRSTSTSVPSPISIAASEWFDGVDGKWSTMNIRVGTPSQNMRVLVSTASQDTMVVLPLGCSSAAFTDGDVPSNCASGRGETFAYNGSSTWESMGYYSINEATAGFESNLGYSLTALYGTDNISLGYVDGPTLTNQTVVAFAKIKPFYMGTFGLGTQPVNYTDLGNFSTPSYFMTLKSQNLIPSLSWSFTAGAKYQNKYMQLIFGGEDTSRYRANSVEFAMSEDITRDLVVTIQLIEFSGTTQSSLLTTPITAFVDSTDPNIWLPADACRAFEDAFGISIDNNTGLYLMNDTQYYSLSSSNPTVSFRLAELSSGGTFVDITLPFLAFAQEASYPFVPNSTYYFPLRQAENSTQYTLGRTFLQEAYLTADYGRSTFRISQCVFEAGATENITTIYSTDQSTTSGTTSPTSTSTSGSNSTTSSSSTISGGAIAGIVVACVVAIGAAGLLYFFLRRRQQKALNKQTNVDSTPTAGAARHRSLDQMLFSEMDDSKVDVSKTKVELNGDETQMVQMLDGQNISVAERDALAAKGSTLHARAPNAEESRFELE</sequence>
<evidence type="ECO:0000259" key="5">
    <source>
        <dbReference type="PROSITE" id="PS51767"/>
    </source>
</evidence>
<evidence type="ECO:0000256" key="3">
    <source>
        <dbReference type="SAM" id="Phobius"/>
    </source>
</evidence>
<keyword evidence="7" id="KW-1185">Reference proteome</keyword>
<feature type="region of interest" description="Disordered" evidence="2">
    <location>
        <begin position="423"/>
        <end position="450"/>
    </location>
</feature>
<feature type="chain" id="PRO_5017748253" description="Peptidase A1 domain-containing protein" evidence="4">
    <location>
        <begin position="21"/>
        <end position="574"/>
    </location>
</feature>
<dbReference type="STRING" id="1849047.A0A3D8RVH0"/>
<dbReference type="EMBL" id="PDLM01000005">
    <property type="protein sequence ID" value="RDW77801.1"/>
    <property type="molecule type" value="Genomic_DNA"/>
</dbReference>